<dbReference type="Proteomes" id="UP000661607">
    <property type="component" value="Unassembled WGS sequence"/>
</dbReference>
<evidence type="ECO:0000313" key="2">
    <source>
        <dbReference type="EMBL" id="MBE1562853.1"/>
    </source>
</evidence>
<dbReference type="InterPro" id="IPR024465">
    <property type="entry name" value="DUF2399"/>
</dbReference>
<keyword evidence="3" id="KW-1185">Reference proteome</keyword>
<sequence>MDDLASQVLVLGLRATGSPLADWLSAAADAATPFRATLHQLVTMPLQVTSPRVFVCENPAVLRAAVGVGGAPLICTEGMPSLACHRLVAACAGSVWWRGDFDWTGVRTTADAQTRYGATPWRMDVTTYQQALGRGESEALKGSPASSPWAPELAARMAATGRAVMEERLIGELIEDLAGNEEPLYRA</sequence>
<organism evidence="2 3">
    <name type="scientific">Nonomuraea africana</name>
    <dbReference type="NCBI Taxonomy" id="46171"/>
    <lineage>
        <taxon>Bacteria</taxon>
        <taxon>Bacillati</taxon>
        <taxon>Actinomycetota</taxon>
        <taxon>Actinomycetes</taxon>
        <taxon>Streptosporangiales</taxon>
        <taxon>Streptosporangiaceae</taxon>
        <taxon>Nonomuraea</taxon>
    </lineage>
</organism>
<gene>
    <name evidence="2" type="ORF">H4W81_005632</name>
</gene>
<evidence type="ECO:0000313" key="3">
    <source>
        <dbReference type="Proteomes" id="UP000661607"/>
    </source>
</evidence>
<protein>
    <submittedName>
        <fullName evidence="2">Uncharacterized protein (TIGR02679 family)</fullName>
    </submittedName>
</protein>
<dbReference type="Pfam" id="PF09664">
    <property type="entry name" value="DUF2399"/>
    <property type="match status" value="1"/>
</dbReference>
<evidence type="ECO:0000259" key="1">
    <source>
        <dbReference type="Pfam" id="PF09664"/>
    </source>
</evidence>
<proteinExistence type="predicted"/>
<comment type="caution">
    <text evidence="2">The sequence shown here is derived from an EMBL/GenBank/DDBJ whole genome shotgun (WGS) entry which is preliminary data.</text>
</comment>
<reference evidence="2 3" key="1">
    <citation type="submission" date="2020-10" db="EMBL/GenBank/DDBJ databases">
        <title>Sequencing the genomes of 1000 actinobacteria strains.</title>
        <authorList>
            <person name="Klenk H.-P."/>
        </authorList>
    </citation>
    <scope>NUCLEOTIDE SEQUENCE [LARGE SCALE GENOMIC DNA]</scope>
    <source>
        <strain evidence="2 3">DSM 43748</strain>
    </source>
</reference>
<feature type="domain" description="DUF2399" evidence="1">
    <location>
        <begin position="37"/>
        <end position="177"/>
    </location>
</feature>
<dbReference type="EMBL" id="JADBEF010000001">
    <property type="protein sequence ID" value="MBE1562853.1"/>
    <property type="molecule type" value="Genomic_DNA"/>
</dbReference>
<dbReference type="RefSeq" id="WP_318781999.1">
    <property type="nucleotide sequence ID" value="NZ_BAAASY010000004.1"/>
</dbReference>
<accession>A0ABR9KLF6</accession>
<name>A0ABR9KLF6_9ACTN</name>